<dbReference type="InterPro" id="IPR017080">
    <property type="entry name" value="UCP036990_CBS_BON"/>
</dbReference>
<feature type="domain" description="BON" evidence="4">
    <location>
        <begin position="139"/>
        <end position="207"/>
    </location>
</feature>
<evidence type="ECO:0000256" key="1">
    <source>
        <dbReference type="ARBA" id="ARBA00023122"/>
    </source>
</evidence>
<feature type="domain" description="CBS" evidence="5">
    <location>
        <begin position="1"/>
        <end position="58"/>
    </location>
</feature>
<dbReference type="InterPro" id="IPR046342">
    <property type="entry name" value="CBS_dom_sf"/>
</dbReference>
<evidence type="ECO:0000313" key="6">
    <source>
        <dbReference type="EMBL" id="AWK12816.1"/>
    </source>
</evidence>
<dbReference type="EMBL" id="CP029254">
    <property type="protein sequence ID" value="AWK12816.1"/>
    <property type="molecule type" value="Genomic_DNA"/>
</dbReference>
<evidence type="ECO:0000256" key="2">
    <source>
        <dbReference type="PROSITE-ProRule" id="PRU00703"/>
    </source>
</evidence>
<gene>
    <name evidence="6" type="ORF">DDQ41_09310</name>
</gene>
<evidence type="ECO:0000256" key="3">
    <source>
        <dbReference type="SAM" id="MobiDB-lite"/>
    </source>
</evidence>
<dbReference type="InterPro" id="IPR000644">
    <property type="entry name" value="CBS_dom"/>
</dbReference>
<evidence type="ECO:0000313" key="7">
    <source>
        <dbReference type="Proteomes" id="UP000245051"/>
    </source>
</evidence>
<reference evidence="6 7" key="1">
    <citation type="submission" date="2018-05" db="EMBL/GenBank/DDBJ databases">
        <title>Complete genome sequence of the Type Strain of Streptomyces spongiicola HNM0071, the producer of staurosporine.</title>
        <authorList>
            <person name="Zhou S."/>
            <person name="Huang X."/>
        </authorList>
    </citation>
    <scope>NUCLEOTIDE SEQUENCE [LARGE SCALE GENOMIC DNA]</scope>
    <source>
        <strain evidence="6 7">HNM0071</strain>
    </source>
</reference>
<accession>A0ABN5KX96</accession>
<name>A0ABN5KX96_9ACTN</name>
<proteinExistence type="predicted"/>
<protein>
    <recommendedName>
        <fullName evidence="8">CBS domain-containing protein</fullName>
    </recommendedName>
</protein>
<dbReference type="Pfam" id="PF00571">
    <property type="entry name" value="CBS"/>
    <property type="match status" value="2"/>
</dbReference>
<dbReference type="CDD" id="cd04586">
    <property type="entry name" value="CBS_pair_BON_assoc"/>
    <property type="match status" value="1"/>
</dbReference>
<organism evidence="6 7">
    <name type="scientific">Streptomyces spongiicola</name>
    <dbReference type="NCBI Taxonomy" id="1690221"/>
    <lineage>
        <taxon>Bacteria</taxon>
        <taxon>Bacillati</taxon>
        <taxon>Actinomycetota</taxon>
        <taxon>Actinomycetes</taxon>
        <taxon>Kitasatosporales</taxon>
        <taxon>Streptomycetaceae</taxon>
        <taxon>Streptomyces</taxon>
    </lineage>
</organism>
<feature type="region of interest" description="Disordered" evidence="3">
    <location>
        <begin position="204"/>
        <end position="241"/>
    </location>
</feature>
<dbReference type="PIRSF" id="PIRSF036990">
    <property type="entry name" value="UCP036990_CBS_BON"/>
    <property type="match status" value="1"/>
</dbReference>
<evidence type="ECO:0000259" key="4">
    <source>
        <dbReference type="PROSITE" id="PS50914"/>
    </source>
</evidence>
<keyword evidence="7" id="KW-1185">Reference proteome</keyword>
<dbReference type="PANTHER" id="PTHR43080">
    <property type="entry name" value="CBS DOMAIN-CONTAINING PROTEIN CBSX3, MITOCHONDRIAL"/>
    <property type="match status" value="1"/>
</dbReference>
<keyword evidence="1 2" id="KW-0129">CBS domain</keyword>
<dbReference type="PROSITE" id="PS51371">
    <property type="entry name" value="CBS"/>
    <property type="match status" value="2"/>
</dbReference>
<dbReference type="InterPro" id="IPR007055">
    <property type="entry name" value="BON_dom"/>
</dbReference>
<dbReference type="Proteomes" id="UP000245051">
    <property type="component" value="Chromosome"/>
</dbReference>
<dbReference type="SUPFAM" id="SSF54631">
    <property type="entry name" value="CBS-domain pair"/>
    <property type="match status" value="1"/>
</dbReference>
<dbReference type="SMART" id="SM00116">
    <property type="entry name" value="CBS"/>
    <property type="match status" value="2"/>
</dbReference>
<sequence length="241" mass="25063">MTRTVVAVAPHARFKEVVAAMGRWRVSAVPVVDDGGRVVGVVSEADLLRREELRGADPAPVDQQRPGSAAGDRVVRAGVVRAGDLMTAPPITVRAAATLPHAARLMARHRVKRLPVVDGRGVLRGVVSRADLLKVFLRPDEDIAADVQGLVDRLFAGSLRGVRVAVDDGVVTLGGTLGEGDLASVVGRLAQVVEGVVEVRCEFAGPPASRTDPASRADSESSADPQTPAAPESRADGADSS</sequence>
<dbReference type="Gene3D" id="3.10.580.10">
    <property type="entry name" value="CBS-domain"/>
    <property type="match status" value="1"/>
</dbReference>
<evidence type="ECO:0008006" key="8">
    <source>
        <dbReference type="Google" id="ProtNLM"/>
    </source>
</evidence>
<dbReference type="PANTHER" id="PTHR43080:SF29">
    <property type="entry name" value="OS02G0818000 PROTEIN"/>
    <property type="match status" value="1"/>
</dbReference>
<evidence type="ECO:0000259" key="5">
    <source>
        <dbReference type="PROSITE" id="PS51371"/>
    </source>
</evidence>
<dbReference type="PROSITE" id="PS50914">
    <property type="entry name" value="BON"/>
    <property type="match status" value="1"/>
</dbReference>
<feature type="domain" description="CBS" evidence="5">
    <location>
        <begin position="86"/>
        <end position="143"/>
    </location>
</feature>
<dbReference type="InterPro" id="IPR051257">
    <property type="entry name" value="Diverse_CBS-Domain"/>
</dbReference>